<evidence type="ECO:0000256" key="3">
    <source>
        <dbReference type="ARBA" id="ARBA00022505"/>
    </source>
</evidence>
<organism evidence="12 13">
    <name type="scientific">Sutterella wadsworthensis HGA0223</name>
    <dbReference type="NCBI Taxonomy" id="1203554"/>
    <lineage>
        <taxon>Bacteria</taxon>
        <taxon>Pseudomonadati</taxon>
        <taxon>Pseudomonadota</taxon>
        <taxon>Betaproteobacteria</taxon>
        <taxon>Burkholderiales</taxon>
        <taxon>Sutterellaceae</taxon>
        <taxon>Sutterella</taxon>
    </lineage>
</organism>
<evidence type="ECO:0000256" key="6">
    <source>
        <dbReference type="ARBA" id="ARBA00022840"/>
    </source>
</evidence>
<comment type="caution">
    <text evidence="12">The sequence shown here is derived from an EMBL/GenBank/DDBJ whole genome shotgun (WGS) entry which is preliminary data.</text>
</comment>
<keyword evidence="3 9" id="KW-0500">Molybdenum</keyword>
<dbReference type="Pfam" id="PF00005">
    <property type="entry name" value="ABC_tran"/>
    <property type="match status" value="1"/>
</dbReference>
<dbReference type="SUPFAM" id="SSF50331">
    <property type="entry name" value="MOP-like"/>
    <property type="match status" value="1"/>
</dbReference>
<dbReference type="InterPro" id="IPR003593">
    <property type="entry name" value="AAA+_ATPase"/>
</dbReference>
<reference evidence="12 13" key="1">
    <citation type="submission" date="2013-04" db="EMBL/GenBank/DDBJ databases">
        <title>The Genome Sequence of Sutterella wadsworthensis HGA0223.</title>
        <authorList>
            <consortium name="The Broad Institute Genomics Platform"/>
            <person name="Earl A."/>
            <person name="Ward D."/>
            <person name="Feldgarden M."/>
            <person name="Gevers D."/>
            <person name="Schmidt T.M."/>
            <person name="Dover J."/>
            <person name="Dai D."/>
            <person name="Walker B."/>
            <person name="Young S."/>
            <person name="Zeng Q."/>
            <person name="Gargeya S."/>
            <person name="Fitzgerald M."/>
            <person name="Haas B."/>
            <person name="Abouelleil A."/>
            <person name="Allen A.W."/>
            <person name="Alvarado L."/>
            <person name="Arachchi H.M."/>
            <person name="Berlin A.M."/>
            <person name="Chapman S.B."/>
            <person name="Gainer-Dewar J."/>
            <person name="Goldberg J."/>
            <person name="Griggs A."/>
            <person name="Gujja S."/>
            <person name="Hansen M."/>
            <person name="Howarth C."/>
            <person name="Imamovic A."/>
            <person name="Ireland A."/>
            <person name="Larimer J."/>
            <person name="McCowan C."/>
            <person name="Murphy C."/>
            <person name="Pearson M."/>
            <person name="Poon T.W."/>
            <person name="Priest M."/>
            <person name="Roberts A."/>
            <person name="Saif S."/>
            <person name="Shea T."/>
            <person name="Sisk P."/>
            <person name="Sykes S."/>
            <person name="Wortman J."/>
            <person name="Nusbaum C."/>
            <person name="Birren B."/>
        </authorList>
    </citation>
    <scope>NUCLEOTIDE SEQUENCE [LARGE SCALE GENOMIC DNA]</scope>
    <source>
        <strain evidence="12 13">HGA0223</strain>
    </source>
</reference>
<evidence type="ECO:0000313" key="12">
    <source>
        <dbReference type="EMBL" id="EPD97815.1"/>
    </source>
</evidence>
<dbReference type="InterPro" id="IPR005116">
    <property type="entry name" value="Transp-assoc_OB_typ1"/>
</dbReference>
<dbReference type="GO" id="GO:0140359">
    <property type="term" value="F:ABC-type transporter activity"/>
    <property type="evidence" value="ECO:0007669"/>
    <property type="project" value="InterPro"/>
</dbReference>
<dbReference type="PANTHER" id="PTHR43514:SF10">
    <property type="entry name" value="MOLYBDENUM IMPORT ATP-BINDING PROTEIN MODC 2"/>
    <property type="match status" value="1"/>
</dbReference>
<dbReference type="STRING" id="1203554.HMPREF1476_02052"/>
<dbReference type="Gene3D" id="2.40.50.100">
    <property type="match status" value="1"/>
</dbReference>
<keyword evidence="1" id="KW-0813">Transport</keyword>
<dbReference type="GO" id="GO:0016887">
    <property type="term" value="F:ATP hydrolysis activity"/>
    <property type="evidence" value="ECO:0007669"/>
    <property type="project" value="InterPro"/>
</dbReference>
<dbReference type="InterPro" id="IPR011868">
    <property type="entry name" value="ModC_ABC_ATP-bd"/>
</dbReference>
<keyword evidence="5" id="KW-0547">Nucleotide-binding</keyword>
<dbReference type="Pfam" id="PF03459">
    <property type="entry name" value="TOBE"/>
    <property type="match status" value="1"/>
</dbReference>
<dbReference type="InterPro" id="IPR027417">
    <property type="entry name" value="P-loop_NTPase"/>
</dbReference>
<dbReference type="HOGENOM" id="CLU_000604_1_1_4"/>
<evidence type="ECO:0000256" key="8">
    <source>
        <dbReference type="ARBA" id="ARBA00023136"/>
    </source>
</evidence>
<dbReference type="Proteomes" id="UP000014400">
    <property type="component" value="Unassembled WGS sequence"/>
</dbReference>
<protein>
    <submittedName>
        <fullName evidence="12">Molybdate ABC transporter, ATP-binding protein</fullName>
    </submittedName>
</protein>
<dbReference type="PROSITE" id="PS50893">
    <property type="entry name" value="ABC_TRANSPORTER_2"/>
    <property type="match status" value="1"/>
</dbReference>
<keyword evidence="6 12" id="KW-0067">ATP-binding</keyword>
<dbReference type="InterPro" id="IPR050334">
    <property type="entry name" value="Molybdenum_import_ModC"/>
</dbReference>
<evidence type="ECO:0000256" key="2">
    <source>
        <dbReference type="ARBA" id="ARBA00022475"/>
    </source>
</evidence>
<dbReference type="eggNOG" id="COG4148">
    <property type="taxonomic scope" value="Bacteria"/>
</dbReference>
<dbReference type="EMBL" id="ATCF01000031">
    <property type="protein sequence ID" value="EPD97815.1"/>
    <property type="molecule type" value="Genomic_DNA"/>
</dbReference>
<dbReference type="PROSITE" id="PS51866">
    <property type="entry name" value="MOP"/>
    <property type="match status" value="1"/>
</dbReference>
<evidence type="ECO:0000259" key="11">
    <source>
        <dbReference type="PROSITE" id="PS51866"/>
    </source>
</evidence>
<keyword evidence="2" id="KW-1003">Cell membrane</keyword>
<dbReference type="GO" id="GO:0015098">
    <property type="term" value="F:molybdate ion transmembrane transporter activity"/>
    <property type="evidence" value="ECO:0007669"/>
    <property type="project" value="InterPro"/>
</dbReference>
<dbReference type="GO" id="GO:0005524">
    <property type="term" value="F:ATP binding"/>
    <property type="evidence" value="ECO:0007669"/>
    <property type="project" value="UniProtKB-KW"/>
</dbReference>
<dbReference type="AlphaFoldDB" id="S3BET3"/>
<sequence>MTQENFGEARLHLVRSTGFTLEADIGIPQKGITVLFGPSGCGKTTLLRCVAGLERARGLVRIGSEIWQDDERKIFRPTYERSLGYVFQEASLFAHLSVEKNLTFGLERTKVPDGKERLAEAVELLGIGHLLTRRVTELSGGERQRCAIARALCLRPEILLMDEPLAALDFARKREILPWIEKLKNELGIPVLYVTHSADEMTRLADKLVVMADGKVRREGPLAEVLADVKMPIETENGASVVLSGKVSSLSSEWKTCCIDAGGWTFETPMASLAMGSQVRLRVLARDVSIAVEKPDSISIRNRLQAEVEEIAAHPSEPAYQLVKLKCPNGEGRLVSRILNQSVTELGLHSGSQVWALVKASAVIM</sequence>
<keyword evidence="4" id="KW-0997">Cell inner membrane</keyword>
<evidence type="ECO:0000256" key="9">
    <source>
        <dbReference type="PROSITE-ProRule" id="PRU01213"/>
    </source>
</evidence>
<dbReference type="GO" id="GO:0016020">
    <property type="term" value="C:membrane"/>
    <property type="evidence" value="ECO:0007669"/>
    <property type="project" value="InterPro"/>
</dbReference>
<evidence type="ECO:0000256" key="5">
    <source>
        <dbReference type="ARBA" id="ARBA00022741"/>
    </source>
</evidence>
<evidence type="ECO:0000259" key="10">
    <source>
        <dbReference type="PROSITE" id="PS50893"/>
    </source>
</evidence>
<keyword evidence="13" id="KW-1185">Reference proteome</keyword>
<dbReference type="InterPro" id="IPR004606">
    <property type="entry name" value="Mop_domain"/>
</dbReference>
<keyword evidence="8" id="KW-0472">Membrane</keyword>
<dbReference type="PANTHER" id="PTHR43514">
    <property type="entry name" value="ABC TRANSPORTER I FAMILY MEMBER 10"/>
    <property type="match status" value="1"/>
</dbReference>
<accession>S3BET3</accession>
<evidence type="ECO:0000256" key="4">
    <source>
        <dbReference type="ARBA" id="ARBA00022519"/>
    </source>
</evidence>
<evidence type="ECO:0000313" key="13">
    <source>
        <dbReference type="Proteomes" id="UP000014400"/>
    </source>
</evidence>
<keyword evidence="7" id="KW-1278">Translocase</keyword>
<name>S3BET3_9BURK</name>
<dbReference type="NCBIfam" id="TIGR02142">
    <property type="entry name" value="modC_ABC"/>
    <property type="match status" value="1"/>
</dbReference>
<evidence type="ECO:0000256" key="1">
    <source>
        <dbReference type="ARBA" id="ARBA00022448"/>
    </source>
</evidence>
<dbReference type="Gene3D" id="3.40.50.300">
    <property type="entry name" value="P-loop containing nucleotide triphosphate hydrolases"/>
    <property type="match status" value="1"/>
</dbReference>
<gene>
    <name evidence="12" type="ORF">HMPREF1476_02052</name>
</gene>
<proteinExistence type="predicted"/>
<dbReference type="InterPro" id="IPR008995">
    <property type="entry name" value="Mo/tungstate-bd_C_term_dom"/>
</dbReference>
<dbReference type="SMART" id="SM00382">
    <property type="entry name" value="AAA"/>
    <property type="match status" value="1"/>
</dbReference>
<evidence type="ECO:0000256" key="7">
    <source>
        <dbReference type="ARBA" id="ARBA00022967"/>
    </source>
</evidence>
<feature type="domain" description="ABC transporter" evidence="10">
    <location>
        <begin position="1"/>
        <end position="238"/>
    </location>
</feature>
<dbReference type="InterPro" id="IPR003439">
    <property type="entry name" value="ABC_transporter-like_ATP-bd"/>
</dbReference>
<dbReference type="SUPFAM" id="SSF52540">
    <property type="entry name" value="P-loop containing nucleoside triphosphate hydrolases"/>
    <property type="match status" value="1"/>
</dbReference>
<feature type="domain" description="Mop" evidence="11">
    <location>
        <begin position="297"/>
        <end position="365"/>
    </location>
</feature>
<dbReference type="PATRIC" id="fig|1203554.3.peg.2135"/>
<dbReference type="RefSeq" id="WP_016475116.1">
    <property type="nucleotide sequence ID" value="NZ_KE150481.1"/>
</dbReference>